<reference evidence="4" key="2">
    <citation type="submission" date="2023-05" db="EMBL/GenBank/DDBJ databases">
        <authorList>
            <consortium name="Lawrence Berkeley National Laboratory"/>
            <person name="Steindorff A."/>
            <person name="Hensen N."/>
            <person name="Bonometti L."/>
            <person name="Westerberg I."/>
            <person name="Brannstrom I.O."/>
            <person name="Guillou S."/>
            <person name="Cros-Aarteil S."/>
            <person name="Calhoun S."/>
            <person name="Haridas S."/>
            <person name="Kuo A."/>
            <person name="Mondo S."/>
            <person name="Pangilinan J."/>
            <person name="Riley R."/>
            <person name="Labutti K."/>
            <person name="Andreopoulos B."/>
            <person name="Lipzen A."/>
            <person name="Chen C."/>
            <person name="Yanf M."/>
            <person name="Daum C."/>
            <person name="Ng V."/>
            <person name="Clum A."/>
            <person name="Ohm R."/>
            <person name="Martin F."/>
            <person name="Silar P."/>
            <person name="Natvig D."/>
            <person name="Lalanne C."/>
            <person name="Gautier V."/>
            <person name="Ament-Velasquez S.L."/>
            <person name="Kruys A."/>
            <person name="Hutchinson M.I."/>
            <person name="Powell A.J."/>
            <person name="Barry K."/>
            <person name="Miller A.N."/>
            <person name="Grigoriev I.V."/>
            <person name="Debuchy R."/>
            <person name="Gladieux P."/>
            <person name="Thoren M.H."/>
            <person name="Johannesson H."/>
        </authorList>
    </citation>
    <scope>NUCLEOTIDE SEQUENCE</scope>
    <source>
        <strain evidence="4">CBS 538.74</strain>
    </source>
</reference>
<keyword evidence="2" id="KW-1133">Transmembrane helix</keyword>
<feature type="chain" id="PRO_5043027873" description="Mid2 domain-containing protein" evidence="3">
    <location>
        <begin position="25"/>
        <end position="313"/>
    </location>
</feature>
<sequence>MGSLTKRSLLVLCVGLAHTCFAQSQRQCYYPNGDAIPADRACDSDAEHSACCGAPPFGVACISNGLCKSLDGTLSRGSCTDPTFMAPECPKFCYAPMDLGVPLKFCSRSTEADTYCCKGAADDCCDSNNVARLTLGVSPPFTWAVWVGSSSGSYTIATPLPSTSPSSSSTTSTSQTSTTSAAGNSNSNSNSTPPTETASVKTQPSGPNESSNPNESSSSSESSPGLSTGAQAGIGVGAAVGAVLMCAIAFIFWRLRSKNKRLEEALNHRQSQWPVEAPARHMYDTPKELPPSGHMAYELHDSTKQYAELPGRN</sequence>
<dbReference type="PANTHER" id="PTHR16861:SF4">
    <property type="entry name" value="SH3 DOMAIN PROTEIN (AFU_ORTHOLOGUE AFUA_1G13610)"/>
    <property type="match status" value="1"/>
</dbReference>
<dbReference type="Proteomes" id="UP001302745">
    <property type="component" value="Unassembled WGS sequence"/>
</dbReference>
<evidence type="ECO:0000256" key="1">
    <source>
        <dbReference type="SAM" id="MobiDB-lite"/>
    </source>
</evidence>
<keyword evidence="2" id="KW-0472">Membrane</keyword>
<feature type="signal peptide" evidence="3">
    <location>
        <begin position="1"/>
        <end position="24"/>
    </location>
</feature>
<reference evidence="4" key="1">
    <citation type="journal article" date="2023" name="Mol. Phylogenet. Evol.">
        <title>Genome-scale phylogeny and comparative genomics of the fungal order Sordariales.</title>
        <authorList>
            <person name="Hensen N."/>
            <person name="Bonometti L."/>
            <person name="Westerberg I."/>
            <person name="Brannstrom I.O."/>
            <person name="Guillou S."/>
            <person name="Cros-Aarteil S."/>
            <person name="Calhoun S."/>
            <person name="Haridas S."/>
            <person name="Kuo A."/>
            <person name="Mondo S."/>
            <person name="Pangilinan J."/>
            <person name="Riley R."/>
            <person name="LaButti K."/>
            <person name="Andreopoulos B."/>
            <person name="Lipzen A."/>
            <person name="Chen C."/>
            <person name="Yan M."/>
            <person name="Daum C."/>
            <person name="Ng V."/>
            <person name="Clum A."/>
            <person name="Steindorff A."/>
            <person name="Ohm R.A."/>
            <person name="Martin F."/>
            <person name="Silar P."/>
            <person name="Natvig D.O."/>
            <person name="Lalanne C."/>
            <person name="Gautier V."/>
            <person name="Ament-Velasquez S.L."/>
            <person name="Kruys A."/>
            <person name="Hutchinson M.I."/>
            <person name="Powell A.J."/>
            <person name="Barry K."/>
            <person name="Miller A.N."/>
            <person name="Grigoriev I.V."/>
            <person name="Debuchy R."/>
            <person name="Gladieux P."/>
            <person name="Hiltunen Thoren M."/>
            <person name="Johannesson H."/>
        </authorList>
    </citation>
    <scope>NUCLEOTIDE SEQUENCE</scope>
    <source>
        <strain evidence="4">CBS 538.74</strain>
    </source>
</reference>
<organism evidence="4 5">
    <name type="scientific">Chaetomidium leptoderma</name>
    <dbReference type="NCBI Taxonomy" id="669021"/>
    <lineage>
        <taxon>Eukaryota</taxon>
        <taxon>Fungi</taxon>
        <taxon>Dikarya</taxon>
        <taxon>Ascomycota</taxon>
        <taxon>Pezizomycotina</taxon>
        <taxon>Sordariomycetes</taxon>
        <taxon>Sordariomycetidae</taxon>
        <taxon>Sordariales</taxon>
        <taxon>Chaetomiaceae</taxon>
        <taxon>Chaetomidium</taxon>
    </lineage>
</organism>
<evidence type="ECO:0008006" key="6">
    <source>
        <dbReference type="Google" id="ProtNLM"/>
    </source>
</evidence>
<protein>
    <recommendedName>
        <fullName evidence="6">Mid2 domain-containing protein</fullName>
    </recommendedName>
</protein>
<feature type="region of interest" description="Disordered" evidence="1">
    <location>
        <begin position="159"/>
        <end position="226"/>
    </location>
</feature>
<evidence type="ECO:0000313" key="4">
    <source>
        <dbReference type="EMBL" id="KAK4156103.1"/>
    </source>
</evidence>
<dbReference type="PANTHER" id="PTHR16861">
    <property type="entry name" value="GLYCOPROTEIN 38"/>
    <property type="match status" value="1"/>
</dbReference>
<dbReference type="EMBL" id="MU856874">
    <property type="protein sequence ID" value="KAK4156103.1"/>
    <property type="molecule type" value="Genomic_DNA"/>
</dbReference>
<feature type="transmembrane region" description="Helical" evidence="2">
    <location>
        <begin position="232"/>
        <end position="253"/>
    </location>
</feature>
<evidence type="ECO:0000256" key="2">
    <source>
        <dbReference type="SAM" id="Phobius"/>
    </source>
</evidence>
<name>A0AAN6VQU5_9PEZI</name>
<proteinExistence type="predicted"/>
<keyword evidence="5" id="KW-1185">Reference proteome</keyword>
<gene>
    <name evidence="4" type="ORF">C8A00DRAFT_12915</name>
</gene>
<accession>A0AAN6VQU5</accession>
<dbReference type="AlphaFoldDB" id="A0AAN6VQU5"/>
<comment type="caution">
    <text evidence="4">The sequence shown here is derived from an EMBL/GenBank/DDBJ whole genome shotgun (WGS) entry which is preliminary data.</text>
</comment>
<evidence type="ECO:0000313" key="5">
    <source>
        <dbReference type="Proteomes" id="UP001302745"/>
    </source>
</evidence>
<evidence type="ECO:0000256" key="3">
    <source>
        <dbReference type="SAM" id="SignalP"/>
    </source>
</evidence>
<keyword evidence="3" id="KW-0732">Signal</keyword>
<keyword evidence="2" id="KW-0812">Transmembrane</keyword>